<dbReference type="GO" id="GO:0005524">
    <property type="term" value="F:ATP binding"/>
    <property type="evidence" value="ECO:0007669"/>
    <property type="project" value="UniProtKB-KW"/>
</dbReference>
<feature type="domain" description="Carbohydrate kinase PfkB" evidence="6">
    <location>
        <begin position="23"/>
        <end position="324"/>
    </location>
</feature>
<dbReference type="CDD" id="cd01166">
    <property type="entry name" value="KdgK"/>
    <property type="match status" value="1"/>
</dbReference>
<evidence type="ECO:0000313" key="8">
    <source>
        <dbReference type="Proteomes" id="UP000245539"/>
    </source>
</evidence>
<dbReference type="InterPro" id="IPR050306">
    <property type="entry name" value="PfkB_Carbo_kinase"/>
</dbReference>
<dbReference type="GO" id="GO:0016301">
    <property type="term" value="F:kinase activity"/>
    <property type="evidence" value="ECO:0007669"/>
    <property type="project" value="UniProtKB-KW"/>
</dbReference>
<dbReference type="Proteomes" id="UP000245539">
    <property type="component" value="Unassembled WGS sequence"/>
</dbReference>
<dbReference type="PANTHER" id="PTHR43085">
    <property type="entry name" value="HEXOKINASE FAMILY MEMBER"/>
    <property type="match status" value="1"/>
</dbReference>
<proteinExistence type="inferred from homology"/>
<dbReference type="InterPro" id="IPR029056">
    <property type="entry name" value="Ribokinase-like"/>
</dbReference>
<evidence type="ECO:0000313" key="7">
    <source>
        <dbReference type="EMBL" id="PWQ93304.1"/>
    </source>
</evidence>
<evidence type="ECO:0000256" key="3">
    <source>
        <dbReference type="ARBA" id="ARBA00022741"/>
    </source>
</evidence>
<dbReference type="EMBL" id="QGKM01000064">
    <property type="protein sequence ID" value="PWQ93304.1"/>
    <property type="molecule type" value="Genomic_DNA"/>
</dbReference>
<dbReference type="Gene3D" id="3.40.1190.20">
    <property type="match status" value="1"/>
</dbReference>
<dbReference type="Pfam" id="PF00294">
    <property type="entry name" value="PfkB"/>
    <property type="match status" value="1"/>
</dbReference>
<dbReference type="OrthoDB" id="9779730at2"/>
<dbReference type="Gene3D" id="2.20.150.10">
    <property type="entry name" value="putative 5-dehydro-2- deoxygluconokinase"/>
    <property type="match status" value="1"/>
</dbReference>
<evidence type="ECO:0000256" key="5">
    <source>
        <dbReference type="ARBA" id="ARBA00022840"/>
    </source>
</evidence>
<keyword evidence="3" id="KW-0547">Nucleotide-binding</keyword>
<dbReference type="RefSeq" id="WP_109839005.1">
    <property type="nucleotide sequence ID" value="NZ_QGKM01000064.1"/>
</dbReference>
<evidence type="ECO:0000256" key="4">
    <source>
        <dbReference type="ARBA" id="ARBA00022777"/>
    </source>
</evidence>
<accession>A0A317C3W0</accession>
<sequence length="350" mass="37524">MTLFAWPDTQTVKGQPLAQRPIDVICLGRAGVDLYAREDHASFTEVSGFEKFVGGSPANIAAALRKLDVAAGFIGAVSDDGLGRYVSDYLNSIGVDTRGLETIDNGVRTSLAVTEMSADSPEVVIYRNNAADLGLHPRDISAEYIADSKILLISGTALCASPSREATLLAMQYARDHGTLIALDMDYRAYSWESPEAAAVYYHLATRLSDVVIGNQEEFAVLESMGINTSDDASIAEHYLQEPTRLLIIKKGHEGSHVYYPGGDFEKGIFPVIAQKPFGAGDAFAGSLLYGILNDLSLQDSVILGSAAAAINVSRRTCSEAMPTKAELESFLQSHNQHFPTPISGDENAG</sequence>
<keyword evidence="4 7" id="KW-0418">Kinase</keyword>
<protein>
    <submittedName>
        <fullName evidence="7">5-dehydro-2-deoxygluconokinase</fullName>
    </submittedName>
</protein>
<dbReference type="SUPFAM" id="SSF53613">
    <property type="entry name" value="Ribokinase-like"/>
    <property type="match status" value="1"/>
</dbReference>
<organism evidence="7 8">
    <name type="scientific">Leucothrix pacifica</name>
    <dbReference type="NCBI Taxonomy" id="1247513"/>
    <lineage>
        <taxon>Bacteria</taxon>
        <taxon>Pseudomonadati</taxon>
        <taxon>Pseudomonadota</taxon>
        <taxon>Gammaproteobacteria</taxon>
        <taxon>Thiotrichales</taxon>
        <taxon>Thiotrichaceae</taxon>
        <taxon>Leucothrix</taxon>
    </lineage>
</organism>
<name>A0A317C3W0_9GAMM</name>
<evidence type="ECO:0000256" key="2">
    <source>
        <dbReference type="ARBA" id="ARBA00022679"/>
    </source>
</evidence>
<dbReference type="InterPro" id="IPR030830">
    <property type="entry name" value="Myo_inos_IolC"/>
</dbReference>
<dbReference type="NCBIfam" id="TIGR04382">
    <property type="entry name" value="myo_inos_iolC_N"/>
    <property type="match status" value="1"/>
</dbReference>
<gene>
    <name evidence="7" type="primary">iolC</name>
    <name evidence="7" type="ORF">DKW60_17745</name>
</gene>
<dbReference type="PANTHER" id="PTHR43085:SF49">
    <property type="entry name" value="5-DEHYDRO-2-DEOXYGLUCONOKINASE"/>
    <property type="match status" value="1"/>
</dbReference>
<comment type="similarity">
    <text evidence="1">Belongs to the carbohydrate kinase PfkB family.</text>
</comment>
<comment type="caution">
    <text evidence="7">The sequence shown here is derived from an EMBL/GenBank/DDBJ whole genome shotgun (WGS) entry which is preliminary data.</text>
</comment>
<evidence type="ECO:0000256" key="1">
    <source>
        <dbReference type="ARBA" id="ARBA00010688"/>
    </source>
</evidence>
<dbReference type="InterPro" id="IPR023314">
    <property type="entry name" value="Myo_inos_IolC-like_sf"/>
</dbReference>
<keyword evidence="5" id="KW-0067">ATP-binding</keyword>
<dbReference type="AlphaFoldDB" id="A0A317C3W0"/>
<dbReference type="InterPro" id="IPR011611">
    <property type="entry name" value="PfkB_dom"/>
</dbReference>
<keyword evidence="2" id="KW-0808">Transferase</keyword>
<evidence type="ECO:0000259" key="6">
    <source>
        <dbReference type="Pfam" id="PF00294"/>
    </source>
</evidence>
<keyword evidence="8" id="KW-1185">Reference proteome</keyword>
<reference evidence="7 8" key="1">
    <citation type="submission" date="2018-05" db="EMBL/GenBank/DDBJ databases">
        <title>Leucothrix arctica sp. nov., isolated from Arctic seawater.</title>
        <authorList>
            <person name="Choi A."/>
            <person name="Baek K."/>
        </authorList>
    </citation>
    <scope>NUCLEOTIDE SEQUENCE [LARGE SCALE GENOMIC DNA]</scope>
    <source>
        <strain evidence="7 8">JCM 18388</strain>
    </source>
</reference>